<dbReference type="Proteomes" id="UP000035680">
    <property type="component" value="Unassembled WGS sequence"/>
</dbReference>
<dbReference type="Gene3D" id="1.10.225.10">
    <property type="entry name" value="Saposin-like"/>
    <property type="match status" value="1"/>
</dbReference>
<evidence type="ECO:0000256" key="1">
    <source>
        <dbReference type="ARBA" id="ARBA00023157"/>
    </source>
</evidence>
<name>A0A0K0FBJ8_STRVS</name>
<reference evidence="4" key="2">
    <citation type="submission" date="2015-08" db="UniProtKB">
        <authorList>
            <consortium name="WormBaseParasite"/>
        </authorList>
    </citation>
    <scope>IDENTIFICATION</scope>
</reference>
<evidence type="ECO:0000313" key="4">
    <source>
        <dbReference type="WBParaSite" id="SVE_0620900.1"/>
    </source>
</evidence>
<accession>A0A0K0FBJ8</accession>
<dbReference type="SUPFAM" id="SSF47862">
    <property type="entry name" value="Saposin"/>
    <property type="match status" value="1"/>
</dbReference>
<dbReference type="InterPro" id="IPR011001">
    <property type="entry name" value="Saposin-like"/>
</dbReference>
<evidence type="ECO:0000259" key="2">
    <source>
        <dbReference type="PROSITE" id="PS50015"/>
    </source>
</evidence>
<reference evidence="3" key="1">
    <citation type="submission" date="2014-07" db="EMBL/GenBank/DDBJ databases">
        <authorList>
            <person name="Martin A.A"/>
            <person name="De Silva N."/>
        </authorList>
    </citation>
    <scope>NUCLEOTIDE SEQUENCE</scope>
</reference>
<dbReference type="PROSITE" id="PS50015">
    <property type="entry name" value="SAP_B"/>
    <property type="match status" value="1"/>
</dbReference>
<dbReference type="InterPro" id="IPR008139">
    <property type="entry name" value="SaposinB_dom"/>
</dbReference>
<feature type="domain" description="Saposin B-type" evidence="2">
    <location>
        <begin position="1"/>
        <end position="68"/>
    </location>
</feature>
<organism evidence="3 4">
    <name type="scientific">Strongyloides venezuelensis</name>
    <name type="common">Threadworm</name>
    <dbReference type="NCBI Taxonomy" id="75913"/>
    <lineage>
        <taxon>Eukaryota</taxon>
        <taxon>Metazoa</taxon>
        <taxon>Ecdysozoa</taxon>
        <taxon>Nematoda</taxon>
        <taxon>Chromadorea</taxon>
        <taxon>Rhabditida</taxon>
        <taxon>Tylenchina</taxon>
        <taxon>Panagrolaimomorpha</taxon>
        <taxon>Strongyloidoidea</taxon>
        <taxon>Strongyloididae</taxon>
        <taxon>Strongyloides</taxon>
    </lineage>
</organism>
<sequence>MPTVNKDAEQQFKETIKETCDKNLHTIPLLDKVCSQVLDDLLEEVIKDVNILDEEINPEKICTKIHMC</sequence>
<dbReference type="AlphaFoldDB" id="A0A0K0FBJ8"/>
<proteinExistence type="predicted"/>
<evidence type="ECO:0000313" key="3">
    <source>
        <dbReference type="Proteomes" id="UP000035680"/>
    </source>
</evidence>
<keyword evidence="3" id="KW-1185">Reference proteome</keyword>
<keyword evidence="1" id="KW-1015">Disulfide bond</keyword>
<dbReference type="WBParaSite" id="SVE_0620900.1">
    <property type="protein sequence ID" value="SVE_0620900.1"/>
    <property type="gene ID" value="SVE_0620900"/>
</dbReference>
<protein>
    <submittedName>
        <fullName evidence="4">Saposin B-type domain-containing protein</fullName>
    </submittedName>
</protein>